<evidence type="ECO:0000256" key="3">
    <source>
        <dbReference type="ARBA" id="ARBA00022598"/>
    </source>
</evidence>
<dbReference type="Gene3D" id="2.40.240.10">
    <property type="entry name" value="Ribosomal Protein L25, Chain P"/>
    <property type="match status" value="2"/>
</dbReference>
<comment type="catalytic activity">
    <reaction evidence="8">
        <text>tRNA(Gln) + L-glutamine + ATP = L-glutaminyl-tRNA(Gln) + AMP + diphosphate</text>
        <dbReference type="Rhea" id="RHEA:20121"/>
        <dbReference type="Rhea" id="RHEA-COMP:9662"/>
        <dbReference type="Rhea" id="RHEA-COMP:9681"/>
        <dbReference type="ChEBI" id="CHEBI:30616"/>
        <dbReference type="ChEBI" id="CHEBI:33019"/>
        <dbReference type="ChEBI" id="CHEBI:58359"/>
        <dbReference type="ChEBI" id="CHEBI:78442"/>
        <dbReference type="ChEBI" id="CHEBI:78521"/>
        <dbReference type="ChEBI" id="CHEBI:456215"/>
        <dbReference type="EC" id="6.1.1.18"/>
    </reaction>
</comment>
<accession>A0A812L278</accession>
<protein>
    <recommendedName>
        <fullName evidence="2">glutamine--tRNA ligase</fullName>
        <ecNumber evidence="2">6.1.1.18</ecNumber>
    </recommendedName>
</protein>
<feature type="domain" description="Glutamyl/glutaminyl-tRNA synthetase class Ib catalytic" evidence="11">
    <location>
        <begin position="22"/>
        <end position="345"/>
    </location>
</feature>
<reference evidence="14" key="1">
    <citation type="submission" date="2021-02" db="EMBL/GenBank/DDBJ databases">
        <authorList>
            <person name="Dougan E. K."/>
            <person name="Rhodes N."/>
            <person name="Thang M."/>
            <person name="Chan C."/>
        </authorList>
    </citation>
    <scope>NUCLEOTIDE SEQUENCE</scope>
</reference>
<comment type="similarity">
    <text evidence="1 9">Belongs to the class-I aminoacyl-tRNA synthetase family.</text>
</comment>
<dbReference type="InterPro" id="IPR004514">
    <property type="entry name" value="Gln-tRNA-synth"/>
</dbReference>
<dbReference type="NCBIfam" id="TIGR00440">
    <property type="entry name" value="glnS"/>
    <property type="match status" value="1"/>
</dbReference>
<gene>
    <name evidence="14" type="primary">glnS</name>
    <name evidence="14" type="ORF">SNAT2548_LOCUS10365</name>
</gene>
<dbReference type="PROSITE" id="PS00178">
    <property type="entry name" value="AA_TRNA_LIGASE_I"/>
    <property type="match status" value="1"/>
</dbReference>
<evidence type="ECO:0000256" key="8">
    <source>
        <dbReference type="ARBA" id="ARBA00048270"/>
    </source>
</evidence>
<dbReference type="Proteomes" id="UP000604046">
    <property type="component" value="Unassembled WGS sequence"/>
</dbReference>
<feature type="domain" description="tRNA synthetases class I (E and Q) anti-codon binding" evidence="13">
    <location>
        <begin position="466"/>
        <end position="539"/>
    </location>
</feature>
<evidence type="ECO:0000256" key="1">
    <source>
        <dbReference type="ARBA" id="ARBA00005594"/>
    </source>
</evidence>
<dbReference type="SUPFAM" id="SSF52374">
    <property type="entry name" value="Nucleotidylyl transferase"/>
    <property type="match status" value="1"/>
</dbReference>
<dbReference type="InterPro" id="IPR011035">
    <property type="entry name" value="Ribosomal_bL25/Gln-tRNA_synth"/>
</dbReference>
<dbReference type="OrthoDB" id="10250478at2759"/>
<evidence type="ECO:0000256" key="2">
    <source>
        <dbReference type="ARBA" id="ARBA00012836"/>
    </source>
</evidence>
<keyword evidence="15" id="KW-1185">Reference proteome</keyword>
<dbReference type="InterPro" id="IPR014729">
    <property type="entry name" value="Rossmann-like_a/b/a_fold"/>
</dbReference>
<dbReference type="InterPro" id="IPR020058">
    <property type="entry name" value="Glu/Gln-tRNA-synth_Ib_cat-dom"/>
</dbReference>
<evidence type="ECO:0000256" key="9">
    <source>
        <dbReference type="RuleBase" id="RU363037"/>
    </source>
</evidence>
<keyword evidence="4 9" id="KW-0547">Nucleotide-binding</keyword>
<keyword evidence="3 9" id="KW-0436">Ligase</keyword>
<dbReference type="FunFam" id="3.40.50.620:FF:000037">
    <property type="entry name" value="Glutamine--tRNA ligase cytoplasmic"/>
    <property type="match status" value="1"/>
</dbReference>
<dbReference type="InterPro" id="IPR049437">
    <property type="entry name" value="tRNA-synt_1c_C2"/>
</dbReference>
<dbReference type="Pfam" id="PF00749">
    <property type="entry name" value="tRNA-synt_1c"/>
    <property type="match status" value="1"/>
</dbReference>
<dbReference type="EC" id="6.1.1.18" evidence="2"/>
<dbReference type="GO" id="GO:0006425">
    <property type="term" value="P:glutaminyl-tRNA aminoacylation"/>
    <property type="evidence" value="ECO:0007669"/>
    <property type="project" value="InterPro"/>
</dbReference>
<dbReference type="SUPFAM" id="SSF50715">
    <property type="entry name" value="Ribosomal protein L25-like"/>
    <property type="match status" value="1"/>
</dbReference>
<dbReference type="EMBL" id="CAJNDS010000857">
    <property type="protein sequence ID" value="CAE7237711.1"/>
    <property type="molecule type" value="Genomic_DNA"/>
</dbReference>
<feature type="region of interest" description="Disordered" evidence="10">
    <location>
        <begin position="563"/>
        <end position="637"/>
    </location>
</feature>
<comment type="caution">
    <text evidence="14">The sequence shown here is derived from an EMBL/GenBank/DDBJ whole genome shotgun (WGS) entry which is preliminary data.</text>
</comment>
<name>A0A812L278_9DINO</name>
<evidence type="ECO:0000256" key="10">
    <source>
        <dbReference type="SAM" id="MobiDB-lite"/>
    </source>
</evidence>
<dbReference type="Gene3D" id="3.40.50.620">
    <property type="entry name" value="HUPs"/>
    <property type="match status" value="1"/>
</dbReference>
<keyword evidence="7 9" id="KW-0030">Aminoacyl-tRNA synthetase</keyword>
<evidence type="ECO:0000313" key="14">
    <source>
        <dbReference type="EMBL" id="CAE7237711.1"/>
    </source>
</evidence>
<organism evidence="14 15">
    <name type="scientific">Symbiodinium natans</name>
    <dbReference type="NCBI Taxonomy" id="878477"/>
    <lineage>
        <taxon>Eukaryota</taxon>
        <taxon>Sar</taxon>
        <taxon>Alveolata</taxon>
        <taxon>Dinophyceae</taxon>
        <taxon>Suessiales</taxon>
        <taxon>Symbiodiniaceae</taxon>
        <taxon>Symbiodinium</taxon>
    </lineage>
</organism>
<keyword evidence="5 9" id="KW-0067">ATP-binding</keyword>
<keyword evidence="6 9" id="KW-0648">Protein biosynthesis</keyword>
<proteinExistence type="inferred from homology"/>
<dbReference type="FunFam" id="3.90.800.10:FF:000001">
    <property type="entry name" value="Glutamine--tRNA ligase"/>
    <property type="match status" value="1"/>
</dbReference>
<dbReference type="GO" id="GO:0004819">
    <property type="term" value="F:glutamine-tRNA ligase activity"/>
    <property type="evidence" value="ECO:0007669"/>
    <property type="project" value="UniProtKB-EC"/>
</dbReference>
<dbReference type="InterPro" id="IPR050132">
    <property type="entry name" value="Gln/Glu-tRNA_Ligase"/>
</dbReference>
<evidence type="ECO:0000256" key="5">
    <source>
        <dbReference type="ARBA" id="ARBA00022840"/>
    </source>
</evidence>
<dbReference type="PANTHER" id="PTHR43097">
    <property type="entry name" value="GLUTAMINE-TRNA LIGASE"/>
    <property type="match status" value="1"/>
</dbReference>
<evidence type="ECO:0000259" key="11">
    <source>
        <dbReference type="Pfam" id="PF00749"/>
    </source>
</evidence>
<dbReference type="PRINTS" id="PR00987">
    <property type="entry name" value="TRNASYNTHGLU"/>
</dbReference>
<evidence type="ECO:0000256" key="6">
    <source>
        <dbReference type="ARBA" id="ARBA00022917"/>
    </source>
</evidence>
<evidence type="ECO:0000256" key="4">
    <source>
        <dbReference type="ARBA" id="ARBA00022741"/>
    </source>
</evidence>
<evidence type="ECO:0000313" key="15">
    <source>
        <dbReference type="Proteomes" id="UP000604046"/>
    </source>
</evidence>
<feature type="domain" description="Glutamyl/glutaminyl-tRNA synthetase class Ib anti-codon binding" evidence="12">
    <location>
        <begin position="350"/>
        <end position="451"/>
    </location>
</feature>
<dbReference type="InterPro" id="IPR001412">
    <property type="entry name" value="aa-tRNA-synth_I_CS"/>
</dbReference>
<dbReference type="InterPro" id="IPR020059">
    <property type="entry name" value="Glu/Gln-tRNA-synth_Ib_codon-bd"/>
</dbReference>
<dbReference type="InterPro" id="IPR020056">
    <property type="entry name" value="Rbsml_bL25/Gln-tRNA_synth_N"/>
</dbReference>
<dbReference type="Pfam" id="PF03950">
    <property type="entry name" value="tRNA-synt_1c_C"/>
    <property type="match status" value="1"/>
</dbReference>
<dbReference type="PANTHER" id="PTHR43097:SF4">
    <property type="entry name" value="GLUTAMINE--TRNA LIGASE"/>
    <property type="match status" value="1"/>
</dbReference>
<dbReference type="GO" id="GO:0005524">
    <property type="term" value="F:ATP binding"/>
    <property type="evidence" value="ECO:0007669"/>
    <property type="project" value="UniProtKB-KW"/>
</dbReference>
<feature type="compositionally biased region" description="Basic and acidic residues" evidence="10">
    <location>
        <begin position="563"/>
        <end position="604"/>
    </location>
</feature>
<evidence type="ECO:0000259" key="12">
    <source>
        <dbReference type="Pfam" id="PF03950"/>
    </source>
</evidence>
<evidence type="ECO:0000256" key="7">
    <source>
        <dbReference type="ARBA" id="ARBA00023146"/>
    </source>
</evidence>
<dbReference type="InterPro" id="IPR000924">
    <property type="entry name" value="Glu/Gln-tRNA-synth"/>
</dbReference>
<sequence>MQEASDGRSFLEKWIYLNKGDVLTRFPPEPNGYLHIGHAKSITINFGLAQKYGGGCNLRFDDTNPDTEETEYVESIQEDVCWVCQGLDMDKCRDGGKPWVGTPVYASDYFQKMYDFAIDLIKHGKAYVDSQTPEEVQKNRGGGPNNLPGVDSPFRDRSVAENLRLFEEMQAGKHAEGSLLLRAKIDMNHPNMNMRDPPMYRIRFSHHHRTGDRWKVYPIYDFAHGNEDAIEGVTHSICTLEFENHRALYDWFLDNTSIVPSRPYQKEFARLEVQGAFTSKRKLLRLVRDGYVTGWDDPRLLTVRGIRRRGVRPQGVKRMCDAVGVSDRNSVTPWDLVEECWREDMEPISKRRLAVLDPLAVEIMDYDKQELIEGVTDLPDQSAADASCTRALSFSKHVFIDRSDYQENPPEGYFRLGKIGSEVKLRYSYVIKLEEVEKDAAGKVVKLKCSHDPSTRDIMPERKPKVIHWVNAGDCLDAEVRLINPLFLPIPDPLPEGKDWVEYMNPEAWVQCSAKVEKSLGQCVLEDRFQFERCGYFAPDYDCFGTPPKLTFNRVVPLKESADKKKLEGRGTASRKDAQAAAAAEKERLQKLPPEEFFKQERGAEFSAYDETGLPTHDKDGNALPKSAVKKLAKEKS</sequence>
<dbReference type="Pfam" id="PF20974">
    <property type="entry name" value="tRNA-synt_1c_C2"/>
    <property type="match status" value="1"/>
</dbReference>
<dbReference type="GO" id="GO:0005829">
    <property type="term" value="C:cytosol"/>
    <property type="evidence" value="ECO:0007669"/>
    <property type="project" value="TreeGrafter"/>
</dbReference>
<evidence type="ECO:0000259" key="13">
    <source>
        <dbReference type="Pfam" id="PF20974"/>
    </source>
</evidence>
<dbReference type="AlphaFoldDB" id="A0A812L278"/>
<feature type="region of interest" description="Disordered" evidence="10">
    <location>
        <begin position="131"/>
        <end position="153"/>
    </location>
</feature>